<proteinExistence type="predicted"/>
<organism evidence="1 2">
    <name type="scientific">Arabis nemorensis</name>
    <dbReference type="NCBI Taxonomy" id="586526"/>
    <lineage>
        <taxon>Eukaryota</taxon>
        <taxon>Viridiplantae</taxon>
        <taxon>Streptophyta</taxon>
        <taxon>Embryophyta</taxon>
        <taxon>Tracheophyta</taxon>
        <taxon>Spermatophyta</taxon>
        <taxon>Magnoliopsida</taxon>
        <taxon>eudicotyledons</taxon>
        <taxon>Gunneridae</taxon>
        <taxon>Pentapetalae</taxon>
        <taxon>rosids</taxon>
        <taxon>malvids</taxon>
        <taxon>Brassicales</taxon>
        <taxon>Brassicaceae</taxon>
        <taxon>Arabideae</taxon>
        <taxon>Arabis</taxon>
    </lineage>
</organism>
<dbReference type="AlphaFoldDB" id="A0A565CQU3"/>
<evidence type="ECO:0000313" key="2">
    <source>
        <dbReference type="Proteomes" id="UP000489600"/>
    </source>
</evidence>
<reference evidence="1" key="1">
    <citation type="submission" date="2019-07" db="EMBL/GenBank/DDBJ databases">
        <authorList>
            <person name="Dittberner H."/>
        </authorList>
    </citation>
    <scope>NUCLEOTIDE SEQUENCE [LARGE SCALE GENOMIC DNA]</scope>
</reference>
<dbReference type="Proteomes" id="UP000489600">
    <property type="component" value="Unassembled WGS sequence"/>
</dbReference>
<protein>
    <submittedName>
        <fullName evidence="1">Uncharacterized protein</fullName>
    </submittedName>
</protein>
<dbReference type="OrthoDB" id="780314at2759"/>
<dbReference type="EMBL" id="CABITT030000008">
    <property type="protein sequence ID" value="VVB15796.1"/>
    <property type="molecule type" value="Genomic_DNA"/>
</dbReference>
<sequence>MEDSGAILCQISVYKDMLDQVNSEIEANIQVTKEIESEIGKCSEIESAFFIRESELTRLFLTSQFEISGLISVTDDSRNSMKLLEDEICGLRNEHSELLRKLTERREGFVKMCIEFQREISVDEDRELRSILLEKEFLENEVGAKEH</sequence>
<accession>A0A565CQU3</accession>
<keyword evidence="2" id="KW-1185">Reference proteome</keyword>
<evidence type="ECO:0000313" key="1">
    <source>
        <dbReference type="EMBL" id="VVB15796.1"/>
    </source>
</evidence>
<comment type="caution">
    <text evidence="1">The sequence shown here is derived from an EMBL/GenBank/DDBJ whole genome shotgun (WGS) entry which is preliminary data.</text>
</comment>
<gene>
    <name evidence="1" type="ORF">ANE_LOCUS26240</name>
</gene>
<name>A0A565CQU3_9BRAS</name>